<feature type="transmembrane region" description="Helical" evidence="1">
    <location>
        <begin position="222"/>
        <end position="241"/>
    </location>
</feature>
<gene>
    <name evidence="2" type="ORF">SAMN02745191_0853</name>
</gene>
<organism evidence="2 3">
    <name type="scientific">Anaerorhabdus furcosa</name>
    <dbReference type="NCBI Taxonomy" id="118967"/>
    <lineage>
        <taxon>Bacteria</taxon>
        <taxon>Bacillati</taxon>
        <taxon>Bacillota</taxon>
        <taxon>Erysipelotrichia</taxon>
        <taxon>Erysipelotrichales</taxon>
        <taxon>Erysipelotrichaceae</taxon>
        <taxon>Anaerorhabdus</taxon>
    </lineage>
</organism>
<dbReference type="GO" id="GO:0140359">
    <property type="term" value="F:ABC-type transporter activity"/>
    <property type="evidence" value="ECO:0007669"/>
    <property type="project" value="InterPro"/>
</dbReference>
<feature type="transmembrane region" description="Helical" evidence="1">
    <location>
        <begin position="20"/>
        <end position="40"/>
    </location>
</feature>
<dbReference type="EMBL" id="FUWY01000002">
    <property type="protein sequence ID" value="SJZ53137.1"/>
    <property type="molecule type" value="Genomic_DNA"/>
</dbReference>
<feature type="transmembrane region" description="Helical" evidence="1">
    <location>
        <begin position="130"/>
        <end position="151"/>
    </location>
</feature>
<keyword evidence="3" id="KW-1185">Reference proteome</keyword>
<dbReference type="GO" id="GO:0005886">
    <property type="term" value="C:plasma membrane"/>
    <property type="evidence" value="ECO:0007669"/>
    <property type="project" value="UniProtKB-SubCell"/>
</dbReference>
<keyword evidence="1" id="KW-0472">Membrane</keyword>
<dbReference type="Proteomes" id="UP000243297">
    <property type="component" value="Unassembled WGS sequence"/>
</dbReference>
<feature type="transmembrane region" description="Helical" evidence="1">
    <location>
        <begin position="163"/>
        <end position="183"/>
    </location>
</feature>
<keyword evidence="1" id="KW-0812">Transmembrane</keyword>
<name>A0A1T4LEZ4_9FIRM</name>
<evidence type="ECO:0000256" key="1">
    <source>
        <dbReference type="SAM" id="Phobius"/>
    </source>
</evidence>
<reference evidence="3" key="1">
    <citation type="submission" date="2017-02" db="EMBL/GenBank/DDBJ databases">
        <authorList>
            <person name="Varghese N."/>
            <person name="Submissions S."/>
        </authorList>
    </citation>
    <scope>NUCLEOTIDE SEQUENCE [LARGE SCALE GENOMIC DNA]</scope>
    <source>
        <strain evidence="3">ATCC 25662</strain>
    </source>
</reference>
<evidence type="ECO:0000313" key="2">
    <source>
        <dbReference type="EMBL" id="SJZ53137.1"/>
    </source>
</evidence>
<feature type="transmembrane region" description="Helical" evidence="1">
    <location>
        <begin position="46"/>
        <end position="68"/>
    </location>
</feature>
<evidence type="ECO:0000313" key="3">
    <source>
        <dbReference type="Proteomes" id="UP000243297"/>
    </source>
</evidence>
<feature type="transmembrane region" description="Helical" evidence="1">
    <location>
        <begin position="89"/>
        <end position="118"/>
    </location>
</feature>
<protein>
    <submittedName>
        <fullName evidence="2">ABC-2 family transporter protein</fullName>
    </submittedName>
</protein>
<dbReference type="AlphaFoldDB" id="A0A1T4LEZ4"/>
<sequence>MYRLLSANLYRLRIYKPFWINLFILVIIEALLTFMLVVQGEVPLDFTLFIVLLVIGIITSFFIGLFYGTEYSDGTIRNKVIAGHKRITIYSASLLIGIISISALYFVSLIVGVFIVLMFSKDGNYDLLHFLVSSIIGWLSCVSIASIFNMIGMLCSSKSKSSTTCILVSFMFLLIGLICYSLSLQGLNSSIFSEAVQFLFDANPFVQGIQISTVDYLTIYKLGFYCLYLILITNLVGMHIFNKKELK</sequence>
<dbReference type="STRING" id="118967.SAMN02745191_0853"/>
<keyword evidence="1" id="KW-1133">Transmembrane helix</keyword>
<dbReference type="RefSeq" id="WP_078711284.1">
    <property type="nucleotide sequence ID" value="NZ_FUWY01000002.1"/>
</dbReference>
<accession>A0A1T4LEZ4</accession>
<proteinExistence type="predicted"/>
<dbReference type="OrthoDB" id="1862600at2"/>